<proteinExistence type="predicted"/>
<keyword evidence="3" id="KW-0804">Transcription</keyword>
<protein>
    <submittedName>
        <fullName evidence="6">TetR/AcrR family transcriptional regulator</fullName>
    </submittedName>
</protein>
<dbReference type="EMBL" id="JBBAXC010000010">
    <property type="protein sequence ID" value="MEI5908033.1"/>
    <property type="molecule type" value="Genomic_DNA"/>
</dbReference>
<evidence type="ECO:0000256" key="4">
    <source>
        <dbReference type="PROSITE-ProRule" id="PRU00335"/>
    </source>
</evidence>
<dbReference type="SUPFAM" id="SSF46689">
    <property type="entry name" value="Homeodomain-like"/>
    <property type="match status" value="1"/>
</dbReference>
<evidence type="ECO:0000256" key="3">
    <source>
        <dbReference type="ARBA" id="ARBA00023163"/>
    </source>
</evidence>
<dbReference type="PROSITE" id="PS50977">
    <property type="entry name" value="HTH_TETR_2"/>
    <property type="match status" value="1"/>
</dbReference>
<dbReference type="PRINTS" id="PR00455">
    <property type="entry name" value="HTHTETR"/>
</dbReference>
<dbReference type="InterPro" id="IPR001647">
    <property type="entry name" value="HTH_TetR"/>
</dbReference>
<reference evidence="6 7" key="1">
    <citation type="journal article" date="2018" name="J. Microbiol.">
        <title>Bacillus spongiae sp. nov., isolated from sponge of Jeju Island.</title>
        <authorList>
            <person name="Lee G.E."/>
            <person name="Im W.T."/>
            <person name="Park J.S."/>
        </authorList>
    </citation>
    <scope>NUCLEOTIDE SEQUENCE [LARGE SCALE GENOMIC DNA]</scope>
    <source>
        <strain evidence="6 7">135PIL107-10</strain>
    </source>
</reference>
<dbReference type="RefSeq" id="WP_336587474.1">
    <property type="nucleotide sequence ID" value="NZ_JBBAXC010000010.1"/>
</dbReference>
<evidence type="ECO:0000313" key="7">
    <source>
        <dbReference type="Proteomes" id="UP001312865"/>
    </source>
</evidence>
<name>A0ABU8HG51_9BACI</name>
<keyword evidence="2 4" id="KW-0238">DNA-binding</keyword>
<dbReference type="InterPro" id="IPR009057">
    <property type="entry name" value="Homeodomain-like_sf"/>
</dbReference>
<keyword evidence="7" id="KW-1185">Reference proteome</keyword>
<dbReference type="Pfam" id="PF00440">
    <property type="entry name" value="TetR_N"/>
    <property type="match status" value="1"/>
</dbReference>
<evidence type="ECO:0000256" key="2">
    <source>
        <dbReference type="ARBA" id="ARBA00023125"/>
    </source>
</evidence>
<evidence type="ECO:0000256" key="1">
    <source>
        <dbReference type="ARBA" id="ARBA00023015"/>
    </source>
</evidence>
<evidence type="ECO:0000259" key="5">
    <source>
        <dbReference type="PROSITE" id="PS50977"/>
    </source>
</evidence>
<keyword evidence="1" id="KW-0805">Transcription regulation</keyword>
<feature type="DNA-binding region" description="H-T-H motif" evidence="4">
    <location>
        <begin position="28"/>
        <end position="47"/>
    </location>
</feature>
<dbReference type="Gene3D" id="1.10.357.10">
    <property type="entry name" value="Tetracycline Repressor, domain 2"/>
    <property type="match status" value="1"/>
</dbReference>
<dbReference type="Gene3D" id="1.10.10.60">
    <property type="entry name" value="Homeodomain-like"/>
    <property type="match status" value="1"/>
</dbReference>
<dbReference type="PANTHER" id="PTHR47506:SF1">
    <property type="entry name" value="HTH-TYPE TRANSCRIPTIONAL REGULATOR YJDC"/>
    <property type="match status" value="1"/>
</dbReference>
<dbReference type="PANTHER" id="PTHR47506">
    <property type="entry name" value="TRANSCRIPTIONAL REGULATORY PROTEIN"/>
    <property type="match status" value="1"/>
</dbReference>
<organism evidence="6 7">
    <name type="scientific">Bacillus spongiae</name>
    <dbReference type="NCBI Taxonomy" id="2683610"/>
    <lineage>
        <taxon>Bacteria</taxon>
        <taxon>Bacillati</taxon>
        <taxon>Bacillota</taxon>
        <taxon>Bacilli</taxon>
        <taxon>Bacillales</taxon>
        <taxon>Bacillaceae</taxon>
        <taxon>Bacillus</taxon>
    </lineage>
</organism>
<gene>
    <name evidence="6" type="ORF">WAK64_13310</name>
</gene>
<sequence>MNKGEKTKQKILDNALVLFSTKGYEATSLKDIASSIEIKAPSIYAHFSSKEVLFEKVTEYVKTDYIEFIRKQAVDLHLFSSKEMLYELLVELNKYFYNTDLGLFIKKFGFVPPEKFKVLLNNMYAETEREIEKLLYTILEGDSKERFVDKQSIVTSFLCILDGTLFYLMNFPYEEYERRLNRTWEVFWNGIVIK</sequence>
<dbReference type="Proteomes" id="UP001312865">
    <property type="component" value="Unassembled WGS sequence"/>
</dbReference>
<evidence type="ECO:0000313" key="6">
    <source>
        <dbReference type="EMBL" id="MEI5908033.1"/>
    </source>
</evidence>
<comment type="caution">
    <text evidence="6">The sequence shown here is derived from an EMBL/GenBank/DDBJ whole genome shotgun (WGS) entry which is preliminary data.</text>
</comment>
<feature type="domain" description="HTH tetR-type" evidence="5">
    <location>
        <begin position="5"/>
        <end position="65"/>
    </location>
</feature>
<accession>A0ABU8HG51</accession>